<proteinExistence type="predicted"/>
<keyword evidence="2" id="KW-1185">Reference proteome</keyword>
<evidence type="ECO:0000313" key="1">
    <source>
        <dbReference type="EMBL" id="KAK8211430.1"/>
    </source>
</evidence>
<evidence type="ECO:0000313" key="2">
    <source>
        <dbReference type="Proteomes" id="UP001320706"/>
    </source>
</evidence>
<accession>A0ACC3SGX7</accession>
<dbReference type="Proteomes" id="UP001320706">
    <property type="component" value="Unassembled WGS sequence"/>
</dbReference>
<dbReference type="EMBL" id="JAMKPW020000014">
    <property type="protein sequence ID" value="KAK8211430.1"/>
    <property type="molecule type" value="Genomic_DNA"/>
</dbReference>
<name>A0ACC3SGX7_9PEZI</name>
<gene>
    <name evidence="1" type="ORF">M8818_003397</name>
</gene>
<protein>
    <submittedName>
        <fullName evidence="1">Uncharacterized protein</fullName>
    </submittedName>
</protein>
<reference evidence="1" key="1">
    <citation type="submission" date="2024-02" db="EMBL/GenBank/DDBJ databases">
        <title>Metagenome Assembled Genome of Zalaria obscura JY119.</title>
        <authorList>
            <person name="Vighnesh L."/>
            <person name="Jagadeeshwari U."/>
            <person name="Venkata Ramana C."/>
            <person name="Sasikala C."/>
        </authorList>
    </citation>
    <scope>NUCLEOTIDE SEQUENCE</scope>
    <source>
        <strain evidence="1">JY119</strain>
    </source>
</reference>
<organism evidence="1 2">
    <name type="scientific">Zalaria obscura</name>
    <dbReference type="NCBI Taxonomy" id="2024903"/>
    <lineage>
        <taxon>Eukaryota</taxon>
        <taxon>Fungi</taxon>
        <taxon>Dikarya</taxon>
        <taxon>Ascomycota</taxon>
        <taxon>Pezizomycotina</taxon>
        <taxon>Dothideomycetes</taxon>
        <taxon>Dothideomycetidae</taxon>
        <taxon>Dothideales</taxon>
        <taxon>Zalariaceae</taxon>
        <taxon>Zalaria</taxon>
    </lineage>
</organism>
<sequence>MSNQQPANTAEFHLGRLSGKVALVTGGANEAGFGAAISKRFVAEGAKVLIGDLDESGAQSVAAKLNSPDVKGIKLDVTTEEGWRTAVETAVKEFGGIDILVNNAGTTYKNKPTAEVTEAEWQRVFDVNVKSIFLSVKVVIPQIQKQGRGGSVINIASIGSLRPRPGLVWYNSSKAAVSNATKGLAAEYGPDQIRVNALCPLLSATALFSSFVGVEDTPENRTKFSEAIPLRRLTEPVDVANAAVYLSSDEGKFITGVNLEVDGGRGASPQNMDRLKSYYTYPCDVHVFSPITVLFSSRSSVPVAFRCANQACYVRQPLPAACWESGLYCRPVENSFEEQSGSDQTFSAACCIEQHSTAEWRSGSAKRVSRCPTAARPSRGTRGARFGGVIVTWSPQVVLRTGPARDAKPTS</sequence>
<comment type="caution">
    <text evidence="1">The sequence shown here is derived from an EMBL/GenBank/DDBJ whole genome shotgun (WGS) entry which is preliminary data.</text>
</comment>